<protein>
    <submittedName>
        <fullName evidence="1 3">Uncharacterized protein</fullName>
    </submittedName>
</protein>
<evidence type="ECO:0000313" key="3">
    <source>
        <dbReference type="WBParaSite" id="TTAC_0000951901-mRNA-1"/>
    </source>
</evidence>
<dbReference type="WBParaSite" id="TTAC_0000951901-mRNA-1">
    <property type="protein sequence ID" value="TTAC_0000951901-mRNA-1"/>
    <property type="gene ID" value="TTAC_0000951901"/>
</dbReference>
<dbReference type="OrthoDB" id="10263782at2759"/>
<dbReference type="STRING" id="6205.A0A0R3X7J4"/>
<name>A0A0R3X7J4_HYDTA</name>
<accession>A0A0R3X7J4</accession>
<proteinExistence type="predicted"/>
<reference evidence="1 2" key="2">
    <citation type="submission" date="2018-11" db="EMBL/GenBank/DDBJ databases">
        <authorList>
            <consortium name="Pathogen Informatics"/>
        </authorList>
    </citation>
    <scope>NUCLEOTIDE SEQUENCE [LARGE SCALE GENOMIC DNA]</scope>
</reference>
<sequence length="158" mass="17718">MHSVLSRKHSVFRRWPESQLGPINTVDSCCPLPGHVGLLRLPKENTIPIVPETINLPPASTSHYVSIMVQAESYLEFCQLQVQSLAPGINTSAIECTVCACPQLIRPVLIALYPGKSFSGSRMTTIIFWRQTKMQTFESIVHVNEIVSTYFVDMWLSL</sequence>
<gene>
    <name evidence="1" type="ORF">TTAC_LOCUS9504</name>
</gene>
<dbReference type="InterPro" id="IPR019362">
    <property type="entry name" value="MMADHC"/>
</dbReference>
<dbReference type="Proteomes" id="UP000274429">
    <property type="component" value="Unassembled WGS sequence"/>
</dbReference>
<reference evidence="3" key="1">
    <citation type="submission" date="2017-02" db="UniProtKB">
        <authorList>
            <consortium name="WormBaseParasite"/>
        </authorList>
    </citation>
    <scope>IDENTIFICATION</scope>
</reference>
<evidence type="ECO:0000313" key="1">
    <source>
        <dbReference type="EMBL" id="VDM34329.1"/>
    </source>
</evidence>
<dbReference type="AlphaFoldDB" id="A0A0R3X7J4"/>
<dbReference type="Pfam" id="PF10229">
    <property type="entry name" value="MMADHC"/>
    <property type="match status" value="1"/>
</dbReference>
<evidence type="ECO:0000313" key="2">
    <source>
        <dbReference type="Proteomes" id="UP000274429"/>
    </source>
</evidence>
<dbReference type="GO" id="GO:0009235">
    <property type="term" value="P:cobalamin metabolic process"/>
    <property type="evidence" value="ECO:0007669"/>
    <property type="project" value="InterPro"/>
</dbReference>
<organism evidence="3">
    <name type="scientific">Hydatigena taeniaeformis</name>
    <name type="common">Feline tapeworm</name>
    <name type="synonym">Taenia taeniaeformis</name>
    <dbReference type="NCBI Taxonomy" id="6205"/>
    <lineage>
        <taxon>Eukaryota</taxon>
        <taxon>Metazoa</taxon>
        <taxon>Spiralia</taxon>
        <taxon>Lophotrochozoa</taxon>
        <taxon>Platyhelminthes</taxon>
        <taxon>Cestoda</taxon>
        <taxon>Eucestoda</taxon>
        <taxon>Cyclophyllidea</taxon>
        <taxon>Taeniidae</taxon>
        <taxon>Hydatigera</taxon>
    </lineage>
</organism>
<keyword evidence="2" id="KW-1185">Reference proteome</keyword>
<dbReference type="EMBL" id="UYWX01020853">
    <property type="protein sequence ID" value="VDM34329.1"/>
    <property type="molecule type" value="Genomic_DNA"/>
</dbReference>